<dbReference type="Pfam" id="PF01740">
    <property type="entry name" value="STAS"/>
    <property type="match status" value="1"/>
</dbReference>
<evidence type="ECO:0000256" key="2">
    <source>
        <dbReference type="RuleBase" id="RU003749"/>
    </source>
</evidence>
<keyword evidence="5" id="KW-1185">Reference proteome</keyword>
<name>A0ABZ1WNJ7_9ACTN</name>
<dbReference type="EMBL" id="CP109011">
    <property type="protein sequence ID" value="WUT41314.1"/>
    <property type="molecule type" value="Genomic_DNA"/>
</dbReference>
<dbReference type="CDD" id="cd07043">
    <property type="entry name" value="STAS_anti-anti-sigma_factors"/>
    <property type="match status" value="1"/>
</dbReference>
<dbReference type="NCBIfam" id="TIGR00377">
    <property type="entry name" value="ant_ant_sig"/>
    <property type="match status" value="1"/>
</dbReference>
<gene>
    <name evidence="4" type="ORF">OG929_03140</name>
</gene>
<dbReference type="Gene3D" id="3.30.750.24">
    <property type="entry name" value="STAS domain"/>
    <property type="match status" value="1"/>
</dbReference>
<dbReference type="PANTHER" id="PTHR33495">
    <property type="entry name" value="ANTI-SIGMA FACTOR ANTAGONIST TM_1081-RELATED-RELATED"/>
    <property type="match status" value="1"/>
</dbReference>
<proteinExistence type="inferred from homology"/>
<evidence type="ECO:0000256" key="1">
    <source>
        <dbReference type="ARBA" id="ARBA00009013"/>
    </source>
</evidence>
<organism evidence="4 5">
    <name type="scientific">Streptomyces pseudovenezuelae</name>
    <dbReference type="NCBI Taxonomy" id="67350"/>
    <lineage>
        <taxon>Bacteria</taxon>
        <taxon>Bacillati</taxon>
        <taxon>Actinomycetota</taxon>
        <taxon>Actinomycetes</taxon>
        <taxon>Kitasatosporales</taxon>
        <taxon>Streptomycetaceae</taxon>
        <taxon>Streptomyces</taxon>
        <taxon>Streptomyces aurantiacus group</taxon>
    </lineage>
</organism>
<feature type="domain" description="STAS" evidence="3">
    <location>
        <begin position="24"/>
        <end position="124"/>
    </location>
</feature>
<dbReference type="InterPro" id="IPR003658">
    <property type="entry name" value="Anti-sigma_ant"/>
</dbReference>
<dbReference type="InterPro" id="IPR036513">
    <property type="entry name" value="STAS_dom_sf"/>
</dbReference>
<comment type="similarity">
    <text evidence="1 2">Belongs to the anti-sigma-factor antagonist family.</text>
</comment>
<dbReference type="PANTHER" id="PTHR33495:SF2">
    <property type="entry name" value="ANTI-SIGMA FACTOR ANTAGONIST TM_1081-RELATED"/>
    <property type="match status" value="1"/>
</dbReference>
<dbReference type="RefSeq" id="WP_329258311.1">
    <property type="nucleotide sequence ID" value="NZ_CP107755.1"/>
</dbReference>
<dbReference type="GeneID" id="95703294"/>
<reference evidence="4" key="1">
    <citation type="submission" date="2022-10" db="EMBL/GenBank/DDBJ databases">
        <title>The complete genomes of actinobacterial strains from the NBC collection.</title>
        <authorList>
            <person name="Joergensen T.S."/>
            <person name="Alvarez Arevalo M."/>
            <person name="Sterndorff E.B."/>
            <person name="Faurdal D."/>
            <person name="Vuksanovic O."/>
            <person name="Mourched A.-S."/>
            <person name="Charusanti P."/>
            <person name="Shaw S."/>
            <person name="Blin K."/>
            <person name="Weber T."/>
        </authorList>
    </citation>
    <scope>NUCLEOTIDE SEQUENCE</scope>
    <source>
        <strain evidence="4">NBC_00686</strain>
    </source>
</reference>
<evidence type="ECO:0000259" key="3">
    <source>
        <dbReference type="PROSITE" id="PS50801"/>
    </source>
</evidence>
<sequence length="136" mass="14107">MAENREAAGHGRLSVVRTDADAHGITVLGLGGEIDHQSVGGLTRALAPAEAAAGQGVVIDLSRVTFMDSSGVNALIAAFQAAEAAGGWLRLVVVRGAVLRTLQLVGLDTVIPFHATLEDALASRRPDSRTESWPES</sequence>
<dbReference type="SUPFAM" id="SSF52091">
    <property type="entry name" value="SpoIIaa-like"/>
    <property type="match status" value="1"/>
</dbReference>
<dbReference type="PROSITE" id="PS50801">
    <property type="entry name" value="STAS"/>
    <property type="match status" value="1"/>
</dbReference>
<evidence type="ECO:0000313" key="4">
    <source>
        <dbReference type="EMBL" id="WUT41314.1"/>
    </source>
</evidence>
<dbReference type="InterPro" id="IPR002645">
    <property type="entry name" value="STAS_dom"/>
</dbReference>
<dbReference type="Proteomes" id="UP001432168">
    <property type="component" value="Chromosome"/>
</dbReference>
<accession>A0ABZ1WNJ7</accession>
<protein>
    <recommendedName>
        <fullName evidence="2">Anti-sigma factor antagonist</fullName>
    </recommendedName>
</protein>
<evidence type="ECO:0000313" key="5">
    <source>
        <dbReference type="Proteomes" id="UP001432168"/>
    </source>
</evidence>